<dbReference type="EMBL" id="BLXT01005065">
    <property type="protein sequence ID" value="GFO19575.1"/>
    <property type="molecule type" value="Genomic_DNA"/>
</dbReference>
<sequence length="127" mass="15031">MALPYKDSGVKMAAARNTLRRPQVESAWRPPILFQSLSGGRRIDSVYAKTTLAQERITKPKKVSYRYCSWHGEMAFTIDEFEDFFQRKSYPSSRYYDNLREEKIFRRAAAKFYSWNTILHRLVKHGN</sequence>
<protein>
    <submittedName>
        <fullName evidence="1">Uncharacterized protein</fullName>
    </submittedName>
</protein>
<gene>
    <name evidence="1" type="ORF">PoB_004608000</name>
</gene>
<dbReference type="AlphaFoldDB" id="A0AAV4BKJ5"/>
<evidence type="ECO:0000313" key="2">
    <source>
        <dbReference type="Proteomes" id="UP000735302"/>
    </source>
</evidence>
<name>A0AAV4BKJ5_9GAST</name>
<comment type="caution">
    <text evidence="1">The sequence shown here is derived from an EMBL/GenBank/DDBJ whole genome shotgun (WGS) entry which is preliminary data.</text>
</comment>
<reference evidence="1 2" key="1">
    <citation type="journal article" date="2021" name="Elife">
        <title>Chloroplast acquisition without the gene transfer in kleptoplastic sea slugs, Plakobranchus ocellatus.</title>
        <authorList>
            <person name="Maeda T."/>
            <person name="Takahashi S."/>
            <person name="Yoshida T."/>
            <person name="Shimamura S."/>
            <person name="Takaki Y."/>
            <person name="Nagai Y."/>
            <person name="Toyoda A."/>
            <person name="Suzuki Y."/>
            <person name="Arimoto A."/>
            <person name="Ishii H."/>
            <person name="Satoh N."/>
            <person name="Nishiyama T."/>
            <person name="Hasebe M."/>
            <person name="Maruyama T."/>
            <person name="Minagawa J."/>
            <person name="Obokata J."/>
            <person name="Shigenobu S."/>
        </authorList>
    </citation>
    <scope>NUCLEOTIDE SEQUENCE [LARGE SCALE GENOMIC DNA]</scope>
</reference>
<keyword evidence="2" id="KW-1185">Reference proteome</keyword>
<evidence type="ECO:0000313" key="1">
    <source>
        <dbReference type="EMBL" id="GFO19575.1"/>
    </source>
</evidence>
<organism evidence="1 2">
    <name type="scientific">Plakobranchus ocellatus</name>
    <dbReference type="NCBI Taxonomy" id="259542"/>
    <lineage>
        <taxon>Eukaryota</taxon>
        <taxon>Metazoa</taxon>
        <taxon>Spiralia</taxon>
        <taxon>Lophotrochozoa</taxon>
        <taxon>Mollusca</taxon>
        <taxon>Gastropoda</taxon>
        <taxon>Heterobranchia</taxon>
        <taxon>Euthyneura</taxon>
        <taxon>Panpulmonata</taxon>
        <taxon>Sacoglossa</taxon>
        <taxon>Placobranchoidea</taxon>
        <taxon>Plakobranchidae</taxon>
        <taxon>Plakobranchus</taxon>
    </lineage>
</organism>
<dbReference type="Proteomes" id="UP000735302">
    <property type="component" value="Unassembled WGS sequence"/>
</dbReference>
<accession>A0AAV4BKJ5</accession>
<proteinExistence type="predicted"/>